<feature type="domain" description="J" evidence="2">
    <location>
        <begin position="619"/>
        <end position="683"/>
    </location>
</feature>
<feature type="compositionally biased region" description="Basic and acidic residues" evidence="1">
    <location>
        <begin position="1180"/>
        <end position="1193"/>
    </location>
</feature>
<keyword evidence="4" id="KW-1185">Reference proteome</keyword>
<organism evidence="3 4">
    <name type="scientific">Fraxinus pennsylvanica</name>
    <dbReference type="NCBI Taxonomy" id="56036"/>
    <lineage>
        <taxon>Eukaryota</taxon>
        <taxon>Viridiplantae</taxon>
        <taxon>Streptophyta</taxon>
        <taxon>Embryophyta</taxon>
        <taxon>Tracheophyta</taxon>
        <taxon>Spermatophyta</taxon>
        <taxon>Magnoliopsida</taxon>
        <taxon>eudicotyledons</taxon>
        <taxon>Gunneridae</taxon>
        <taxon>Pentapetalae</taxon>
        <taxon>asterids</taxon>
        <taxon>lamiids</taxon>
        <taxon>Lamiales</taxon>
        <taxon>Oleaceae</taxon>
        <taxon>Oleeae</taxon>
        <taxon>Fraxinus</taxon>
    </lineage>
</organism>
<dbReference type="Pfam" id="PF00226">
    <property type="entry name" value="DnaJ"/>
    <property type="match status" value="2"/>
</dbReference>
<dbReference type="PRINTS" id="PR00625">
    <property type="entry name" value="JDOMAIN"/>
</dbReference>
<dbReference type="InterPro" id="IPR024593">
    <property type="entry name" value="DUF3444"/>
</dbReference>
<accession>A0AAD2AFV2</accession>
<evidence type="ECO:0000259" key="2">
    <source>
        <dbReference type="PROSITE" id="PS50076"/>
    </source>
</evidence>
<dbReference type="PANTHER" id="PTHR44137">
    <property type="entry name" value="BNAC03G44070D PROTEIN"/>
    <property type="match status" value="1"/>
</dbReference>
<name>A0AAD2AFV2_9LAMI</name>
<evidence type="ECO:0000313" key="4">
    <source>
        <dbReference type="Proteomes" id="UP000834106"/>
    </source>
</evidence>
<feature type="domain" description="J" evidence="2">
    <location>
        <begin position="248"/>
        <end position="312"/>
    </location>
</feature>
<dbReference type="AlphaFoldDB" id="A0AAD2AFV2"/>
<proteinExistence type="predicted"/>
<evidence type="ECO:0000313" key="3">
    <source>
        <dbReference type="EMBL" id="CAI9787351.1"/>
    </source>
</evidence>
<protein>
    <recommendedName>
        <fullName evidence="2">J domain-containing protein</fullName>
    </recommendedName>
</protein>
<dbReference type="Gene3D" id="1.10.287.110">
    <property type="entry name" value="DnaJ domain"/>
    <property type="match status" value="2"/>
</dbReference>
<dbReference type="PANTHER" id="PTHR44137:SF61">
    <property type="entry name" value="J DOMAIN-CONTAINING PROTEIN"/>
    <property type="match status" value="1"/>
</dbReference>
<reference evidence="3" key="1">
    <citation type="submission" date="2023-05" db="EMBL/GenBank/DDBJ databases">
        <authorList>
            <person name="Huff M."/>
        </authorList>
    </citation>
    <scope>NUCLEOTIDE SEQUENCE</scope>
</reference>
<dbReference type="SMART" id="SM00271">
    <property type="entry name" value="DnaJ"/>
    <property type="match status" value="2"/>
</dbReference>
<dbReference type="InterPro" id="IPR036869">
    <property type="entry name" value="J_dom_sf"/>
</dbReference>
<dbReference type="PROSITE" id="PS50076">
    <property type="entry name" value="DNAJ_2"/>
    <property type="match status" value="2"/>
</dbReference>
<feature type="region of interest" description="Disordered" evidence="1">
    <location>
        <begin position="313"/>
        <end position="413"/>
    </location>
</feature>
<feature type="region of interest" description="Disordered" evidence="1">
    <location>
        <begin position="1179"/>
        <end position="1237"/>
    </location>
</feature>
<evidence type="ECO:0000256" key="1">
    <source>
        <dbReference type="SAM" id="MobiDB-lite"/>
    </source>
</evidence>
<dbReference type="Proteomes" id="UP000834106">
    <property type="component" value="Chromosome 23"/>
</dbReference>
<dbReference type="InterPro" id="IPR001623">
    <property type="entry name" value="DnaJ_domain"/>
</dbReference>
<dbReference type="CDD" id="cd06257">
    <property type="entry name" value="DnaJ"/>
    <property type="match status" value="2"/>
</dbReference>
<dbReference type="SUPFAM" id="SSF46565">
    <property type="entry name" value="Chaperone J-domain"/>
    <property type="match status" value="2"/>
</dbReference>
<gene>
    <name evidence="3" type="ORF">FPE_LOCUS34781</name>
</gene>
<dbReference type="EMBL" id="OU503058">
    <property type="protein sequence ID" value="CAI9787351.1"/>
    <property type="molecule type" value="Genomic_DNA"/>
</dbReference>
<feature type="compositionally biased region" description="Polar residues" evidence="1">
    <location>
        <begin position="351"/>
        <end position="367"/>
    </location>
</feature>
<feature type="compositionally biased region" description="Polar residues" evidence="1">
    <location>
        <begin position="329"/>
        <end position="342"/>
    </location>
</feature>
<sequence length="1237" mass="136933">MLTDDRKLKIFPCVKCVPIKVSSAIGETDDSFTLSCPFKKYSITWPHFGTGATGINVIGAYILIIRMNVEPDKSSDMHFWTEGVIGKCFVNKTIAVLFYDYGGKKFLLAGNSDVYFKVHLGEEESLIMKSSHATLSQGCLVGFLISYQGAFGSLTLRKCIANFTFFFELPLSVLAEGLIISKMECNKDDAIKCKGIAEKKLENEDIAGANKFALKAQSLFPNLEGLSALLEVINLYVASQKKINGEVDLYGIFGLDPSVDDDTLRKKYRKMALVFHPDKNKSTGAAGAFLILTEAFSVLSDKDKRSAYNLKLNLRAPNPPLPTDRNGFCNFTSSSSSQNVRNKATDAKTQHMPTQSRTSAPATSSHVSPPLFPKNSKDATGAQHVPRPKKTKKTATSSRYAATPPRPRDPRTATTVHNIPCLLSIAAFVIRPILCNRFSLKFNWDGGRFMLMQVIGPLVLRTEKLYLIPRFSEILKIESKEHPLASDVSSCVSWDGFGADNSCVSWDDFGDDNSCVSWNGFGDDNSRVSWDVFGDDSSKMRVLFAEANTIISKMEFNKDEAIRFKAIAEKKLKKEDIAGAKRYALKAETLFPSLDGLSQLLEVINFYDGYEKKINGEVNWYGILGVDHLADMDTLRKAHQRIAVALHPDKNKSFGAEEAFKLLSQAQSVLFDKGNKLVYDMKLNFRAHQRVSVGNPPFPADIYSFGNFTSCSSSATNMTASGNAQNGLMCPRNPATTTGSHYNPPPLWPRYQSTAFGGQHIPTYQTTPETATCSQYVLTPPWPRDPTAASGSWHMTPEAAAIFYHVNRVQSVVQSLKIGCKEAAAHAISFGNLKGSVGAKRVTSSSDQSISTKELSRSEIRTMLMGKAKTEILEKLNQWNIAPELESANKTGMNMEKEKPSAVNDLKNNKNKGAVLLGSRKTSQPQDSYMGDGTGELNASVEETVLMSVPDADFCNFDKDRVEASFSGKQVWALYDDDDGMPRYYALIHGVMSRKPFKLQISWLNSKSTAEFGPLNWVSSGFTKTSGYFRVGKPQVNKSLISFSHQVKWRKGARGAIEIYPAKGDVWALYRNWSVNWNEFTEDEVIHKYDVVVIVEDYNEDKGVVVSPLIKVAGFTSVFCQNLDLIEIYTIPREEMFRFSHQVPSYKLTGREAPNVPEDSWDLDPASLPMELLQLVTVSKETDGSSEAKKESSSRGNANTEGGVASENAKHGSSEPFLKYSRRGKKMKMAGDADHAM</sequence>
<dbReference type="Pfam" id="PF11926">
    <property type="entry name" value="DUF3444"/>
    <property type="match status" value="1"/>
</dbReference>